<dbReference type="Pfam" id="PF08544">
    <property type="entry name" value="GHMP_kinases_C"/>
    <property type="match status" value="1"/>
</dbReference>
<dbReference type="HAMAP" id="MF_00384">
    <property type="entry name" value="Homoser_kinase"/>
    <property type="match status" value="1"/>
</dbReference>
<comment type="function">
    <text evidence="7">Catalyzes the ATP-dependent phosphorylation of L-homoserine to L-homoserine phosphate.</text>
</comment>
<dbReference type="GO" id="GO:0004413">
    <property type="term" value="F:homoserine kinase activity"/>
    <property type="evidence" value="ECO:0007669"/>
    <property type="project" value="UniProtKB-EC"/>
</dbReference>
<dbReference type="EC" id="2.7.1.39" evidence="7 8"/>
<evidence type="ECO:0000256" key="7">
    <source>
        <dbReference type="HAMAP-Rule" id="MF_00384"/>
    </source>
</evidence>
<evidence type="ECO:0000313" key="11">
    <source>
        <dbReference type="EMBL" id="MFD0861392.1"/>
    </source>
</evidence>
<keyword evidence="2 7" id="KW-0808">Transferase</keyword>
<keyword evidence="7" id="KW-0963">Cytoplasm</keyword>
<keyword evidence="4 7" id="KW-0547">Nucleotide-binding</keyword>
<dbReference type="SUPFAM" id="SSF55060">
    <property type="entry name" value="GHMP Kinase, C-terminal domain"/>
    <property type="match status" value="1"/>
</dbReference>
<evidence type="ECO:0000256" key="4">
    <source>
        <dbReference type="ARBA" id="ARBA00022741"/>
    </source>
</evidence>
<evidence type="ECO:0000259" key="9">
    <source>
        <dbReference type="Pfam" id="PF00288"/>
    </source>
</evidence>
<dbReference type="Gene3D" id="3.30.230.10">
    <property type="match status" value="1"/>
</dbReference>
<evidence type="ECO:0000256" key="3">
    <source>
        <dbReference type="ARBA" id="ARBA00022697"/>
    </source>
</evidence>
<keyword evidence="3 7" id="KW-0791">Threonine biosynthesis</keyword>
<accession>A0ABW3CX20</accession>
<evidence type="ECO:0000256" key="6">
    <source>
        <dbReference type="ARBA" id="ARBA00022840"/>
    </source>
</evidence>
<comment type="similarity">
    <text evidence="7">Belongs to the GHMP kinase family. Homoserine kinase subfamily.</text>
</comment>
<protein>
    <recommendedName>
        <fullName evidence="7 8">Homoserine kinase</fullName>
        <shortName evidence="7">HK</shortName>
        <shortName evidence="7">HSK</shortName>
        <ecNumber evidence="7 8">2.7.1.39</ecNumber>
    </recommendedName>
</protein>
<dbReference type="NCBIfam" id="NF002288">
    <property type="entry name" value="PRK01212.1-4"/>
    <property type="match status" value="1"/>
</dbReference>
<dbReference type="RefSeq" id="WP_386404320.1">
    <property type="nucleotide sequence ID" value="NZ_JBHTJH010000004.1"/>
</dbReference>
<evidence type="ECO:0000259" key="10">
    <source>
        <dbReference type="Pfam" id="PF08544"/>
    </source>
</evidence>
<dbReference type="Gene3D" id="3.30.70.890">
    <property type="entry name" value="GHMP kinase, C-terminal domain"/>
    <property type="match status" value="1"/>
</dbReference>
<proteinExistence type="inferred from homology"/>
<evidence type="ECO:0000313" key="12">
    <source>
        <dbReference type="Proteomes" id="UP001596978"/>
    </source>
</evidence>
<dbReference type="NCBIfam" id="TIGR00191">
    <property type="entry name" value="thrB"/>
    <property type="match status" value="1"/>
</dbReference>
<keyword evidence="1 7" id="KW-0028">Amino-acid biosynthesis</keyword>
<dbReference type="InterPro" id="IPR013750">
    <property type="entry name" value="GHMP_kinase_C_dom"/>
</dbReference>
<comment type="caution">
    <text evidence="7">Lacks conserved residue(s) required for the propagation of feature annotation.</text>
</comment>
<evidence type="ECO:0000256" key="5">
    <source>
        <dbReference type="ARBA" id="ARBA00022777"/>
    </source>
</evidence>
<dbReference type="InterPro" id="IPR014721">
    <property type="entry name" value="Ribsml_uS5_D2-typ_fold_subgr"/>
</dbReference>
<comment type="subcellular location">
    <subcellularLocation>
        <location evidence="7">Cytoplasm</location>
    </subcellularLocation>
</comment>
<keyword evidence="5 7" id="KW-0418">Kinase</keyword>
<dbReference type="InterPro" id="IPR036554">
    <property type="entry name" value="GHMP_kinase_C_sf"/>
</dbReference>
<dbReference type="InterPro" id="IPR006204">
    <property type="entry name" value="GHMP_kinase_N_dom"/>
</dbReference>
<dbReference type="PRINTS" id="PR00958">
    <property type="entry name" value="HOMSERKINASE"/>
</dbReference>
<comment type="catalytic activity">
    <reaction evidence="7">
        <text>L-homoserine + ATP = O-phospho-L-homoserine + ADP + H(+)</text>
        <dbReference type="Rhea" id="RHEA:13985"/>
        <dbReference type="ChEBI" id="CHEBI:15378"/>
        <dbReference type="ChEBI" id="CHEBI:30616"/>
        <dbReference type="ChEBI" id="CHEBI:57476"/>
        <dbReference type="ChEBI" id="CHEBI:57590"/>
        <dbReference type="ChEBI" id="CHEBI:456216"/>
        <dbReference type="EC" id="2.7.1.39"/>
    </reaction>
</comment>
<comment type="caution">
    <text evidence="11">The sequence shown here is derived from an EMBL/GenBank/DDBJ whole genome shotgun (WGS) entry which is preliminary data.</text>
</comment>
<dbReference type="SUPFAM" id="SSF54211">
    <property type="entry name" value="Ribosomal protein S5 domain 2-like"/>
    <property type="match status" value="1"/>
</dbReference>
<gene>
    <name evidence="7" type="primary">thrB</name>
    <name evidence="11" type="ORF">ACFQ1M_04170</name>
</gene>
<dbReference type="PANTHER" id="PTHR20861:SF1">
    <property type="entry name" value="HOMOSERINE KINASE"/>
    <property type="match status" value="1"/>
</dbReference>
<keyword evidence="6 7" id="KW-0067">ATP-binding</keyword>
<evidence type="ECO:0000256" key="2">
    <source>
        <dbReference type="ARBA" id="ARBA00022679"/>
    </source>
</evidence>
<organism evidence="11 12">
    <name type="scientific">Sungkyunkwania multivorans</name>
    <dbReference type="NCBI Taxonomy" id="1173618"/>
    <lineage>
        <taxon>Bacteria</taxon>
        <taxon>Pseudomonadati</taxon>
        <taxon>Bacteroidota</taxon>
        <taxon>Flavobacteriia</taxon>
        <taxon>Flavobacteriales</taxon>
        <taxon>Flavobacteriaceae</taxon>
        <taxon>Sungkyunkwania</taxon>
    </lineage>
</organism>
<dbReference type="InterPro" id="IPR000870">
    <property type="entry name" value="Homoserine_kinase"/>
</dbReference>
<dbReference type="PANTHER" id="PTHR20861">
    <property type="entry name" value="HOMOSERINE/4-DIPHOSPHOCYTIDYL-2-C-METHYL-D-ERYTHRITOL KINASE"/>
    <property type="match status" value="1"/>
</dbReference>
<dbReference type="Proteomes" id="UP001596978">
    <property type="component" value="Unassembled WGS sequence"/>
</dbReference>
<name>A0ABW3CX20_9FLAO</name>
<comment type="pathway">
    <text evidence="7">Amino-acid biosynthesis; L-threonine biosynthesis; L-threonine from L-aspartate: step 4/5.</text>
</comment>
<dbReference type="EMBL" id="JBHTJH010000004">
    <property type="protein sequence ID" value="MFD0861392.1"/>
    <property type="molecule type" value="Genomic_DNA"/>
</dbReference>
<feature type="domain" description="GHMP kinase N-terminal" evidence="9">
    <location>
        <begin position="71"/>
        <end position="150"/>
    </location>
</feature>
<evidence type="ECO:0000256" key="8">
    <source>
        <dbReference type="NCBIfam" id="TIGR00191"/>
    </source>
</evidence>
<keyword evidence="12" id="KW-1185">Reference proteome</keyword>
<feature type="domain" description="GHMP kinase C-terminal" evidence="10">
    <location>
        <begin position="211"/>
        <end position="288"/>
    </location>
</feature>
<dbReference type="PIRSF" id="PIRSF000676">
    <property type="entry name" value="Homoser_kin"/>
    <property type="match status" value="1"/>
</dbReference>
<reference evidence="12" key="1">
    <citation type="journal article" date="2019" name="Int. J. Syst. Evol. Microbiol.">
        <title>The Global Catalogue of Microorganisms (GCM) 10K type strain sequencing project: providing services to taxonomists for standard genome sequencing and annotation.</title>
        <authorList>
            <consortium name="The Broad Institute Genomics Platform"/>
            <consortium name="The Broad Institute Genome Sequencing Center for Infectious Disease"/>
            <person name="Wu L."/>
            <person name="Ma J."/>
        </authorList>
    </citation>
    <scope>NUCLEOTIDE SEQUENCE [LARGE SCALE GENOMIC DNA]</scope>
    <source>
        <strain evidence="12">CCUG 62952</strain>
    </source>
</reference>
<dbReference type="InterPro" id="IPR020568">
    <property type="entry name" value="Ribosomal_Su5_D2-typ_SF"/>
</dbReference>
<sequence length="316" mass="33349">MGEQLKIFAPATIANISCGFDVLGLCLDGVGDEMTIRKVTSKGVRITKIIGQDLPLEVEKNVAGVAALALLTNLDRELDFGFEIEIKKNIKPGSGIGSSAASAAGAVFAINRLLGNPYDQTELVKFAMQGEQLASGNAHADNVAPAIFGGFTLVRCYDPLDIISIHTPKELVATVIHPQIEVKTADSRAVLKPTVTLKDAITQWGNVGGLISGLYTEDYDLISRSLKDVIVEPLRAILIPGFDKVKQAAIEAGALGSGISGSGPSIFALSKGKENANKVAKAMQSIYENVGIDYDIHVAGINAEGVKVIDQPILEL</sequence>
<evidence type="ECO:0000256" key="1">
    <source>
        <dbReference type="ARBA" id="ARBA00022605"/>
    </source>
</evidence>
<dbReference type="Pfam" id="PF00288">
    <property type="entry name" value="GHMP_kinases_N"/>
    <property type="match status" value="1"/>
</dbReference>